<feature type="transmembrane region" description="Helical" evidence="1">
    <location>
        <begin position="86"/>
        <end position="105"/>
    </location>
</feature>
<evidence type="ECO:0000313" key="3">
    <source>
        <dbReference type="Proteomes" id="UP001196068"/>
    </source>
</evidence>
<feature type="transmembrane region" description="Helical" evidence="1">
    <location>
        <begin position="49"/>
        <end position="74"/>
    </location>
</feature>
<evidence type="ECO:0000256" key="1">
    <source>
        <dbReference type="SAM" id="Phobius"/>
    </source>
</evidence>
<proteinExistence type="predicted"/>
<gene>
    <name evidence="2" type="ORF">GXW79_05815</name>
</gene>
<dbReference type="Proteomes" id="UP001196068">
    <property type="component" value="Unassembled WGS sequence"/>
</dbReference>
<protein>
    <submittedName>
        <fullName evidence="2">Uncharacterized protein</fullName>
    </submittedName>
</protein>
<sequence length="160" mass="17260">MPTCDDADSGQKKTSLAYLSLLVPPNLAWEAGQLPLYTVWLTGTHGDQAYAALHCTVGDAMIALSSLGLAILALRRGDWPSHGFPAVLLATTAIGVAYTLFSEWLNVEWRGAWTYAVAMPRLPLTGSGVTPMLQWLVLPPIRLFAAQRMARQTTDFGASS</sequence>
<evidence type="ECO:0000313" key="2">
    <source>
        <dbReference type="EMBL" id="MBR0654593.1"/>
    </source>
</evidence>
<dbReference type="EMBL" id="JAAEDH010000004">
    <property type="protein sequence ID" value="MBR0654593.1"/>
    <property type="molecule type" value="Genomic_DNA"/>
</dbReference>
<organism evidence="2 3">
    <name type="scientific">Plastoroseomonas arctica</name>
    <dbReference type="NCBI Taxonomy" id="1509237"/>
    <lineage>
        <taxon>Bacteria</taxon>
        <taxon>Pseudomonadati</taxon>
        <taxon>Pseudomonadota</taxon>
        <taxon>Alphaproteobacteria</taxon>
        <taxon>Acetobacterales</taxon>
        <taxon>Acetobacteraceae</taxon>
        <taxon>Plastoroseomonas</taxon>
    </lineage>
</organism>
<dbReference type="AlphaFoldDB" id="A0AAF1JXY1"/>
<dbReference type="RefSeq" id="WP_211873409.1">
    <property type="nucleotide sequence ID" value="NZ_JAAEDH010000004.1"/>
</dbReference>
<feature type="transmembrane region" description="Helical" evidence="1">
    <location>
        <begin position="125"/>
        <end position="145"/>
    </location>
</feature>
<comment type="caution">
    <text evidence="2">The sequence shown here is derived from an EMBL/GenBank/DDBJ whole genome shotgun (WGS) entry which is preliminary data.</text>
</comment>
<name>A0AAF1JXY1_9PROT</name>
<accession>A0AAF1JXY1</accession>
<keyword evidence="1" id="KW-0812">Transmembrane</keyword>
<keyword evidence="1" id="KW-0472">Membrane</keyword>
<keyword evidence="3" id="KW-1185">Reference proteome</keyword>
<reference evidence="2" key="1">
    <citation type="submission" date="2020-01" db="EMBL/GenBank/DDBJ databases">
        <authorList>
            <person name="Rat A."/>
        </authorList>
    </citation>
    <scope>NUCLEOTIDE SEQUENCE</scope>
    <source>
        <strain evidence="2">LMG 28251</strain>
    </source>
</reference>
<keyword evidence="1" id="KW-1133">Transmembrane helix</keyword>
<reference evidence="2" key="2">
    <citation type="journal article" date="2021" name="Syst. Appl. Microbiol.">
        <title>Roseomonas hellenica sp. nov., isolated from roots of wild-growing Alkanna tinctoria.</title>
        <authorList>
            <person name="Rat A."/>
            <person name="Naranjo H.D."/>
            <person name="Lebbe L."/>
            <person name="Cnockaert M."/>
            <person name="Krigas N."/>
            <person name="Grigoriadou K."/>
            <person name="Maloupa E."/>
            <person name="Willems A."/>
        </authorList>
    </citation>
    <scope>NUCLEOTIDE SEQUENCE</scope>
    <source>
        <strain evidence="2">LMG 28251</strain>
    </source>
</reference>